<feature type="compositionally biased region" description="Basic and acidic residues" evidence="1">
    <location>
        <begin position="12"/>
        <end position="34"/>
    </location>
</feature>
<name>A0ABQ9ISF1_9CUCU</name>
<evidence type="ECO:0000313" key="2">
    <source>
        <dbReference type="EMBL" id="KAJ8964090.1"/>
    </source>
</evidence>
<accession>A0ABQ9ISF1</accession>
<feature type="region of interest" description="Disordered" evidence="1">
    <location>
        <begin position="1"/>
        <end position="84"/>
    </location>
</feature>
<evidence type="ECO:0000313" key="3">
    <source>
        <dbReference type="Proteomes" id="UP001162164"/>
    </source>
</evidence>
<sequence>MKKANSTLCSARESRKEANEMGCHEHRFWREPPRHHSKQQQSPTGRQRLRQQKTGDPTVSNPTNSADNLTTLTSLPAHRPSWAPTGYLDTVPTSALDLNRTFTRTKISALMSLDSTAGILVDPEVPESHNPGCF</sequence>
<reference evidence="2" key="1">
    <citation type="journal article" date="2023" name="Insect Mol. Biol.">
        <title>Genome sequencing provides insights into the evolution of gene families encoding plant cell wall-degrading enzymes in longhorned beetles.</title>
        <authorList>
            <person name="Shin N.R."/>
            <person name="Okamura Y."/>
            <person name="Kirsch R."/>
            <person name="Pauchet Y."/>
        </authorList>
    </citation>
    <scope>NUCLEOTIDE SEQUENCE</scope>
    <source>
        <strain evidence="2">MMC_N1</strain>
    </source>
</reference>
<comment type="caution">
    <text evidence="2">The sequence shown here is derived from an EMBL/GenBank/DDBJ whole genome shotgun (WGS) entry which is preliminary data.</text>
</comment>
<feature type="compositionally biased region" description="Polar residues" evidence="1">
    <location>
        <begin position="52"/>
        <end position="74"/>
    </location>
</feature>
<dbReference type="Proteomes" id="UP001162164">
    <property type="component" value="Unassembled WGS sequence"/>
</dbReference>
<keyword evidence="3" id="KW-1185">Reference proteome</keyword>
<evidence type="ECO:0000256" key="1">
    <source>
        <dbReference type="SAM" id="MobiDB-lite"/>
    </source>
</evidence>
<proteinExistence type="predicted"/>
<organism evidence="2 3">
    <name type="scientific">Molorchus minor</name>
    <dbReference type="NCBI Taxonomy" id="1323400"/>
    <lineage>
        <taxon>Eukaryota</taxon>
        <taxon>Metazoa</taxon>
        <taxon>Ecdysozoa</taxon>
        <taxon>Arthropoda</taxon>
        <taxon>Hexapoda</taxon>
        <taxon>Insecta</taxon>
        <taxon>Pterygota</taxon>
        <taxon>Neoptera</taxon>
        <taxon>Endopterygota</taxon>
        <taxon>Coleoptera</taxon>
        <taxon>Polyphaga</taxon>
        <taxon>Cucujiformia</taxon>
        <taxon>Chrysomeloidea</taxon>
        <taxon>Cerambycidae</taxon>
        <taxon>Lamiinae</taxon>
        <taxon>Monochamini</taxon>
        <taxon>Molorchus</taxon>
    </lineage>
</organism>
<protein>
    <submittedName>
        <fullName evidence="2">Uncharacterized protein</fullName>
    </submittedName>
</protein>
<gene>
    <name evidence="2" type="ORF">NQ317_004399</name>
</gene>
<dbReference type="EMBL" id="JAPWTJ010002902">
    <property type="protein sequence ID" value="KAJ8964090.1"/>
    <property type="molecule type" value="Genomic_DNA"/>
</dbReference>